<dbReference type="InterPro" id="IPR025587">
    <property type="entry name" value="DUF4351"/>
</dbReference>
<dbReference type="Proteomes" id="UP000280307">
    <property type="component" value="Unassembled WGS sequence"/>
</dbReference>
<reference evidence="2 3" key="1">
    <citation type="submission" date="2018-12" db="EMBL/GenBank/DDBJ databases">
        <title>Genome Sequence of Candidatus Viridilinea halotolerans isolated from saline sulfide-rich spring.</title>
        <authorList>
            <person name="Grouzdev D.S."/>
            <person name="Burganskaya E.I."/>
            <person name="Krutkina M.S."/>
            <person name="Sukhacheva M.V."/>
            <person name="Gorlenko V.M."/>
        </authorList>
    </citation>
    <scope>NUCLEOTIDE SEQUENCE [LARGE SCALE GENOMIC DNA]</scope>
    <source>
        <strain evidence="2">Chok-6</strain>
    </source>
</reference>
<dbReference type="Pfam" id="PF14261">
    <property type="entry name" value="DUF4351"/>
    <property type="match status" value="1"/>
</dbReference>
<dbReference type="AlphaFoldDB" id="A0A426U3E7"/>
<comment type="caution">
    <text evidence="2">The sequence shown here is derived from an EMBL/GenBank/DDBJ whole genome shotgun (WGS) entry which is preliminary data.</text>
</comment>
<proteinExistence type="predicted"/>
<name>A0A426U3E7_9CHLR</name>
<dbReference type="EMBL" id="RSAS01000281">
    <property type="protein sequence ID" value="RRR74325.1"/>
    <property type="molecule type" value="Genomic_DNA"/>
</dbReference>
<organism evidence="2 3">
    <name type="scientific">Candidatus Viridilinea halotolerans</name>
    <dbReference type="NCBI Taxonomy" id="2491704"/>
    <lineage>
        <taxon>Bacteria</taxon>
        <taxon>Bacillati</taxon>
        <taxon>Chloroflexota</taxon>
        <taxon>Chloroflexia</taxon>
        <taxon>Chloroflexales</taxon>
        <taxon>Chloroflexineae</taxon>
        <taxon>Oscillochloridaceae</taxon>
        <taxon>Candidatus Viridilinea</taxon>
    </lineage>
</organism>
<protein>
    <submittedName>
        <fullName evidence="2">DUF4351 domain-containing protein</fullName>
    </submittedName>
</protein>
<evidence type="ECO:0000259" key="1">
    <source>
        <dbReference type="Pfam" id="PF14261"/>
    </source>
</evidence>
<evidence type="ECO:0000313" key="3">
    <source>
        <dbReference type="Proteomes" id="UP000280307"/>
    </source>
</evidence>
<gene>
    <name evidence="2" type="ORF">EI684_07320</name>
</gene>
<feature type="domain" description="DUF4351" evidence="1">
    <location>
        <begin position="26"/>
        <end position="48"/>
    </location>
</feature>
<accession>A0A426U3E7</accession>
<sequence length="66" mass="7265">MLPSTCRIVTHLRPTTHACHLCEYLPALLALSEALFDFSSLADLHTWLTQLDESANPSSPATTQQV</sequence>
<evidence type="ECO:0000313" key="2">
    <source>
        <dbReference type="EMBL" id="RRR74325.1"/>
    </source>
</evidence>